<evidence type="ECO:0000313" key="1">
    <source>
        <dbReference type="EMBL" id="MDW5592699.1"/>
    </source>
</evidence>
<dbReference type="RefSeq" id="WP_318594958.1">
    <property type="nucleotide sequence ID" value="NZ_JAWSTH010000001.1"/>
</dbReference>
<name>A0ABU4HL33_9ACTN</name>
<proteinExistence type="predicted"/>
<dbReference type="Proteomes" id="UP001284601">
    <property type="component" value="Unassembled WGS sequence"/>
</dbReference>
<protein>
    <submittedName>
        <fullName evidence="1">Uncharacterized protein</fullName>
    </submittedName>
</protein>
<sequence>MTIDGHRVRILGDERPRPFRGFFAGDELPGDHHAGEAVASVDAGDQPPPGVVVIEVDGARFEAHAVPAGWFHLHALPFQRFASVEQAAREIVQLIDQGVLRGRS</sequence>
<evidence type="ECO:0000313" key="2">
    <source>
        <dbReference type="Proteomes" id="UP001284601"/>
    </source>
</evidence>
<accession>A0ABU4HL33</accession>
<keyword evidence="2" id="KW-1185">Reference proteome</keyword>
<organism evidence="1 2">
    <name type="scientific">Conexibacter stalactiti</name>
    <dbReference type="NCBI Taxonomy" id="1940611"/>
    <lineage>
        <taxon>Bacteria</taxon>
        <taxon>Bacillati</taxon>
        <taxon>Actinomycetota</taxon>
        <taxon>Thermoleophilia</taxon>
        <taxon>Solirubrobacterales</taxon>
        <taxon>Conexibacteraceae</taxon>
        <taxon>Conexibacter</taxon>
    </lineage>
</organism>
<reference evidence="2" key="1">
    <citation type="submission" date="2023-07" db="EMBL/GenBank/DDBJ databases">
        <title>Conexibacter stalactiti sp. nov., isolated from stalactites in a lava cave and emended description of the genus Conexibacter.</title>
        <authorList>
            <person name="Lee S.D."/>
        </authorList>
    </citation>
    <scope>NUCLEOTIDE SEQUENCE [LARGE SCALE GENOMIC DNA]</scope>
    <source>
        <strain evidence="2">KCTC 39840</strain>
    </source>
</reference>
<comment type="caution">
    <text evidence="1">The sequence shown here is derived from an EMBL/GenBank/DDBJ whole genome shotgun (WGS) entry which is preliminary data.</text>
</comment>
<gene>
    <name evidence="1" type="ORF">R7226_00020</name>
</gene>
<dbReference type="EMBL" id="JAWSTH010000001">
    <property type="protein sequence ID" value="MDW5592699.1"/>
    <property type="molecule type" value="Genomic_DNA"/>
</dbReference>